<organism evidence="4 5">
    <name type="scientific">Thecamonas trahens ATCC 50062</name>
    <dbReference type="NCBI Taxonomy" id="461836"/>
    <lineage>
        <taxon>Eukaryota</taxon>
        <taxon>Apusozoa</taxon>
        <taxon>Apusomonadida</taxon>
        <taxon>Apusomonadidae</taxon>
        <taxon>Thecamonas</taxon>
    </lineage>
</organism>
<evidence type="ECO:0000256" key="1">
    <source>
        <dbReference type="SAM" id="MobiDB-lite"/>
    </source>
</evidence>
<dbReference type="SMART" id="SM00609">
    <property type="entry name" value="VIT"/>
    <property type="match status" value="1"/>
</dbReference>
<dbReference type="Gene3D" id="3.40.50.410">
    <property type="entry name" value="von Willebrand factor, type A domain"/>
    <property type="match status" value="1"/>
</dbReference>
<dbReference type="SMART" id="SM00327">
    <property type="entry name" value="VWA"/>
    <property type="match status" value="1"/>
</dbReference>
<proteinExistence type="predicted"/>
<dbReference type="InterPro" id="IPR002035">
    <property type="entry name" value="VWF_A"/>
</dbReference>
<dbReference type="EMBL" id="GL349470">
    <property type="protein sequence ID" value="KNC51829.1"/>
    <property type="molecule type" value="Genomic_DNA"/>
</dbReference>
<dbReference type="RefSeq" id="XP_013755694.1">
    <property type="nucleotide sequence ID" value="XM_013900240.1"/>
</dbReference>
<evidence type="ECO:0000313" key="4">
    <source>
        <dbReference type="EMBL" id="KNC51829.1"/>
    </source>
</evidence>
<dbReference type="STRING" id="461836.A0A0L0DHI2"/>
<dbReference type="InterPro" id="IPR013694">
    <property type="entry name" value="VIT"/>
</dbReference>
<evidence type="ECO:0000313" key="5">
    <source>
        <dbReference type="Proteomes" id="UP000054408"/>
    </source>
</evidence>
<dbReference type="PANTHER" id="PTHR45737:SF6">
    <property type="entry name" value="VON WILLEBRAND FACTOR A DOMAIN-CONTAINING PROTEIN 5A"/>
    <property type="match status" value="1"/>
</dbReference>
<feature type="compositionally biased region" description="Low complexity" evidence="1">
    <location>
        <begin position="693"/>
        <end position="702"/>
    </location>
</feature>
<feature type="domain" description="VIT" evidence="3">
    <location>
        <begin position="6"/>
        <end position="134"/>
    </location>
</feature>
<dbReference type="InterPro" id="IPR036465">
    <property type="entry name" value="vWFA_dom_sf"/>
</dbReference>
<dbReference type="Pfam" id="PF08487">
    <property type="entry name" value="VIT"/>
    <property type="match status" value="1"/>
</dbReference>
<evidence type="ECO:0000259" key="2">
    <source>
        <dbReference type="PROSITE" id="PS50234"/>
    </source>
</evidence>
<gene>
    <name evidence="4" type="ORF">AMSG_07913</name>
</gene>
<dbReference type="PROSITE" id="PS50234">
    <property type="entry name" value="VWFA"/>
    <property type="match status" value="1"/>
</dbReference>
<accession>A0A0L0DHI2</accession>
<feature type="region of interest" description="Disordered" evidence="1">
    <location>
        <begin position="653"/>
        <end position="719"/>
    </location>
</feature>
<feature type="domain" description="VWFA" evidence="2">
    <location>
        <begin position="267"/>
        <end position="443"/>
    </location>
</feature>
<keyword evidence="5" id="KW-1185">Reference proteome</keyword>
<dbReference type="PANTHER" id="PTHR45737">
    <property type="entry name" value="VON WILLEBRAND FACTOR A DOMAIN-CONTAINING PROTEIN 5A"/>
    <property type="match status" value="1"/>
</dbReference>
<sequence length="889" mass="92598">MIVPAGLYYTDPSTNRRTALPLTAASVAATIADGCARVALTQSFTNVTEATLSTKYMLPMDEGAAVISFEANCNGRIIKARVEESGAAKAEYDSAVARGDGAYLLDSVSSEHFVIAIGNVQPGAEVAITTTYVANLRTRGDVYSFVVPNRLAPKYGASLAPQAKHLDAAIPLDLVVQWTMSPGLAEMDSPSHPDVVDSVVVSDDGTGASLTVRLATLDVDFVLNAVAVTPPGPVLLVENRSLPSGVTTQAAMVSFTPQLEAPDERAELVFVIDRSGSMGGSKIEHARKALQLFLRSLPEDCYFNIVGFGSRTDFCFPRGRAVPYNDETLEVATAHIAGMGADLGGTELLSPLRTIFATPAMKGFNRQVFVLTDGQVSNTNEVIRAIATALDAASAPTRVFTLGLGNGASRALVNGMARAGNGTAYFIDDDASSVLTATVVRQLKQALQPQLAGLTLEWTSTDGTVAKTNVAADGASSSASSGGLAGIASSAVATATSTVRKVLRVASRSKAPAPAAASSESNSVPPSAVVQAPYRAPPIFNGDRFVAFAFFKPSFGSLARLRLYDASGKVDFAVALETLPTIEGETVHALAARALIRDLEEGSSYMHATGANTAAIDAEIVRLGTAFSLASTKTSFVAVEIRSDVEREEVIGHAGSHVPPPPPPAARIPSSMRFKSAKRKKGRAGGAMRRSRMAAPAPARRGPAPPPAQRSLARSAGAPPMAEKAFAASAMSAPVARAENELFFDADVIDDCEVKADFASDLSEDEDDELCAHSSSSASGSIAASAPVVNYEALALDLAMLQSTKGMFKATALAHLPAGKTAKPDTVTASDDVWTTALVLAFFATPPFRAYDDQIELVVAKARKWLTAELADTTAVDAIIAAATTVLAA</sequence>
<protein>
    <submittedName>
        <fullName evidence="4">von Willebrand domain-containing protein</fullName>
    </submittedName>
</protein>
<name>A0A0L0DHI2_THETB</name>
<dbReference type="Pfam" id="PF13768">
    <property type="entry name" value="VWA_3"/>
    <property type="match status" value="1"/>
</dbReference>
<dbReference type="Proteomes" id="UP000054408">
    <property type="component" value="Unassembled WGS sequence"/>
</dbReference>
<dbReference type="AlphaFoldDB" id="A0A0L0DHI2"/>
<evidence type="ECO:0000259" key="3">
    <source>
        <dbReference type="PROSITE" id="PS51468"/>
    </source>
</evidence>
<dbReference type="PROSITE" id="PS51468">
    <property type="entry name" value="VIT"/>
    <property type="match status" value="1"/>
</dbReference>
<dbReference type="GeneID" id="25566730"/>
<dbReference type="OMA" id="QRAIMTT"/>
<dbReference type="SUPFAM" id="SSF53300">
    <property type="entry name" value="vWA-like"/>
    <property type="match status" value="1"/>
</dbReference>
<dbReference type="eggNOG" id="ENOG502QRPK">
    <property type="taxonomic scope" value="Eukaryota"/>
</dbReference>
<reference evidence="4 5" key="1">
    <citation type="submission" date="2010-05" db="EMBL/GenBank/DDBJ databases">
        <title>The Genome Sequence of Thecamonas trahens ATCC 50062.</title>
        <authorList>
            <consortium name="The Broad Institute Genome Sequencing Platform"/>
            <person name="Russ C."/>
            <person name="Cuomo C."/>
            <person name="Shea T."/>
            <person name="Young S.K."/>
            <person name="Zeng Q."/>
            <person name="Koehrsen M."/>
            <person name="Haas B."/>
            <person name="Borodovsky M."/>
            <person name="Guigo R."/>
            <person name="Alvarado L."/>
            <person name="Berlin A."/>
            <person name="Bochicchio J."/>
            <person name="Borenstein D."/>
            <person name="Chapman S."/>
            <person name="Chen Z."/>
            <person name="Freedman E."/>
            <person name="Gellesch M."/>
            <person name="Goldberg J."/>
            <person name="Griggs A."/>
            <person name="Gujja S."/>
            <person name="Heilman E."/>
            <person name="Heiman D."/>
            <person name="Hepburn T."/>
            <person name="Howarth C."/>
            <person name="Jen D."/>
            <person name="Larson L."/>
            <person name="Mehta T."/>
            <person name="Park D."/>
            <person name="Pearson M."/>
            <person name="Roberts A."/>
            <person name="Saif S."/>
            <person name="Shenoy N."/>
            <person name="Sisk P."/>
            <person name="Stolte C."/>
            <person name="Sykes S."/>
            <person name="Thomson T."/>
            <person name="Walk T."/>
            <person name="White J."/>
            <person name="Yandava C."/>
            <person name="Burger G."/>
            <person name="Gray M.W."/>
            <person name="Holland P.W.H."/>
            <person name="King N."/>
            <person name="Lang F.B.F."/>
            <person name="Roger A.J."/>
            <person name="Ruiz-Trillo I."/>
            <person name="Lander E."/>
            <person name="Nusbaum C."/>
        </authorList>
    </citation>
    <scope>NUCLEOTIDE SEQUENCE [LARGE SCALE GENOMIC DNA]</scope>
    <source>
        <strain evidence="4 5">ATCC 50062</strain>
    </source>
</reference>
<dbReference type="OrthoDB" id="1729737at2759"/>